<reference evidence="2" key="1">
    <citation type="submission" date="2018-07" db="EMBL/GenBank/DDBJ databases">
        <title>Annotation of Aphanomyces astaci genome assembly.</title>
        <authorList>
            <person name="Studholme D.J."/>
        </authorList>
    </citation>
    <scope>NUCLEOTIDE SEQUENCE [LARGE SCALE GENOMIC DNA]</scope>
    <source>
        <strain evidence="2">Pc</strain>
    </source>
</reference>
<feature type="region of interest" description="Disordered" evidence="1">
    <location>
        <begin position="69"/>
        <end position="94"/>
    </location>
</feature>
<sequence>MDTAKAADKVQARKARKRAYLRQFMQGYRVKVKDATHLLREQVTALEAEYARRSFPTMMPWHEVADALQTERSKSETEAHQLRRKLRSVEALSR</sequence>
<protein>
    <submittedName>
        <fullName evidence="2">Uncharacterized protein</fullName>
    </submittedName>
</protein>
<feature type="compositionally biased region" description="Basic and acidic residues" evidence="1">
    <location>
        <begin position="69"/>
        <end position="81"/>
    </location>
</feature>
<evidence type="ECO:0000313" key="3">
    <source>
        <dbReference type="Proteomes" id="UP000284702"/>
    </source>
</evidence>
<accession>A0A3R7Y1U0</accession>
<dbReference type="EMBL" id="MZMZ02004617">
    <property type="protein sequence ID" value="RQM19163.1"/>
    <property type="molecule type" value="Genomic_DNA"/>
</dbReference>
<evidence type="ECO:0000256" key="1">
    <source>
        <dbReference type="SAM" id="MobiDB-lite"/>
    </source>
</evidence>
<organism evidence="2 3">
    <name type="scientific">Aphanomyces astaci</name>
    <name type="common">Crayfish plague agent</name>
    <dbReference type="NCBI Taxonomy" id="112090"/>
    <lineage>
        <taxon>Eukaryota</taxon>
        <taxon>Sar</taxon>
        <taxon>Stramenopiles</taxon>
        <taxon>Oomycota</taxon>
        <taxon>Saprolegniomycetes</taxon>
        <taxon>Saprolegniales</taxon>
        <taxon>Verrucalvaceae</taxon>
        <taxon>Aphanomyces</taxon>
    </lineage>
</organism>
<feature type="non-terminal residue" evidence="2">
    <location>
        <position position="94"/>
    </location>
</feature>
<dbReference type="AlphaFoldDB" id="A0A3R7Y1U0"/>
<name>A0A3R7Y1U0_APHAT</name>
<proteinExistence type="predicted"/>
<evidence type="ECO:0000313" key="2">
    <source>
        <dbReference type="EMBL" id="RQM19163.1"/>
    </source>
</evidence>
<gene>
    <name evidence="2" type="ORF">B5M09_014040</name>
</gene>
<dbReference type="Proteomes" id="UP000284702">
    <property type="component" value="Unassembled WGS sequence"/>
</dbReference>
<keyword evidence="3" id="KW-1185">Reference proteome</keyword>
<comment type="caution">
    <text evidence="2">The sequence shown here is derived from an EMBL/GenBank/DDBJ whole genome shotgun (WGS) entry which is preliminary data.</text>
</comment>